<gene>
    <name evidence="9" type="ORF">SK128_003675</name>
</gene>
<dbReference type="InterPro" id="IPR002557">
    <property type="entry name" value="Chitin-bd_dom"/>
</dbReference>
<sequence>MAAQSIFTLILMAMGHTMAFSIWNLWSAPDLRQMIPYECTGVGAQSCQDCFSFPYCTQTGQSAFNIQCGAGKVCQIQNGGGSCLDSANPAALDCICTSNGFMDDPYELFGNKYLECTAGQTPVAMKCPEGEAFDFTSSACITAPPLPDCTEPGLHLYGCLGAYFCPFPGAQPDDVNMITCQAGELFDIASSDCIPTEDVKIDDFTCSASSLDGAIADTIECNAFYICLFGEQQGNKLCCPEGEFFSASSMTCTTDLSQVQCPEAHPCDIHEYEQVCSAPPTSPPTTTELSTDKTTSQTAASTSTTTIIPSSSTTISTTASTITTTITPSSSTTSSTTLTTTTATTTTRVACGVLPSCNENGAYPYSCSCTKYFWCAGGRASVQNCPGQLRFNPTTRYCDTAENVPVCA</sequence>
<dbReference type="Pfam" id="PF01607">
    <property type="entry name" value="CBM_14"/>
    <property type="match status" value="3"/>
</dbReference>
<feature type="domain" description="Chitin-binding type-2" evidence="8">
    <location>
        <begin position="203"/>
        <end position="263"/>
    </location>
</feature>
<keyword evidence="4" id="KW-1015">Disulfide bond</keyword>
<keyword evidence="10" id="KW-1185">Reference proteome</keyword>
<evidence type="ECO:0000313" key="9">
    <source>
        <dbReference type="EMBL" id="KAK7081087.1"/>
    </source>
</evidence>
<evidence type="ECO:0000256" key="4">
    <source>
        <dbReference type="ARBA" id="ARBA00023157"/>
    </source>
</evidence>
<evidence type="ECO:0000256" key="7">
    <source>
        <dbReference type="SAM" id="Phobius"/>
    </source>
</evidence>
<dbReference type="PROSITE" id="PS50940">
    <property type="entry name" value="CHIT_BIND_II"/>
    <property type="match status" value="3"/>
</dbReference>
<evidence type="ECO:0000313" key="10">
    <source>
        <dbReference type="Proteomes" id="UP001381693"/>
    </source>
</evidence>
<dbReference type="PANTHER" id="PTHR23301:SF0">
    <property type="entry name" value="CHITIN-BINDING TYPE-2 DOMAIN-CONTAINING PROTEIN-RELATED"/>
    <property type="match status" value="1"/>
</dbReference>
<dbReference type="Proteomes" id="UP001381693">
    <property type="component" value="Unassembled WGS sequence"/>
</dbReference>
<feature type="domain" description="Chitin-binding type-2" evidence="8">
    <location>
        <begin position="354"/>
        <end position="408"/>
    </location>
</feature>
<proteinExistence type="predicted"/>
<evidence type="ECO:0000256" key="3">
    <source>
        <dbReference type="ARBA" id="ARBA00022737"/>
    </source>
</evidence>
<dbReference type="SUPFAM" id="SSF57625">
    <property type="entry name" value="Invertebrate chitin-binding proteins"/>
    <property type="match status" value="3"/>
</dbReference>
<evidence type="ECO:0000259" key="8">
    <source>
        <dbReference type="PROSITE" id="PS50940"/>
    </source>
</evidence>
<keyword evidence="5" id="KW-0325">Glycoprotein</keyword>
<evidence type="ECO:0000256" key="1">
    <source>
        <dbReference type="ARBA" id="ARBA00022669"/>
    </source>
</evidence>
<dbReference type="SMART" id="SM00494">
    <property type="entry name" value="ChtBD2"/>
    <property type="match status" value="3"/>
</dbReference>
<keyword evidence="7" id="KW-0472">Membrane</keyword>
<comment type="caution">
    <text evidence="9">The sequence shown here is derived from an EMBL/GenBank/DDBJ whole genome shotgun (WGS) entry which is preliminary data.</text>
</comment>
<evidence type="ECO:0000256" key="5">
    <source>
        <dbReference type="ARBA" id="ARBA00023180"/>
    </source>
</evidence>
<name>A0AAN8XB55_HALRR</name>
<keyword evidence="2" id="KW-0732">Signal</keyword>
<dbReference type="EMBL" id="JAXCGZ010005705">
    <property type="protein sequence ID" value="KAK7081087.1"/>
    <property type="molecule type" value="Genomic_DNA"/>
</dbReference>
<organism evidence="9 10">
    <name type="scientific">Halocaridina rubra</name>
    <name type="common">Hawaiian red shrimp</name>
    <dbReference type="NCBI Taxonomy" id="373956"/>
    <lineage>
        <taxon>Eukaryota</taxon>
        <taxon>Metazoa</taxon>
        <taxon>Ecdysozoa</taxon>
        <taxon>Arthropoda</taxon>
        <taxon>Crustacea</taxon>
        <taxon>Multicrustacea</taxon>
        <taxon>Malacostraca</taxon>
        <taxon>Eumalacostraca</taxon>
        <taxon>Eucarida</taxon>
        <taxon>Decapoda</taxon>
        <taxon>Pleocyemata</taxon>
        <taxon>Caridea</taxon>
        <taxon>Atyoidea</taxon>
        <taxon>Atyidae</taxon>
        <taxon>Halocaridina</taxon>
    </lineage>
</organism>
<keyword evidence="7" id="KW-0812">Transmembrane</keyword>
<evidence type="ECO:0000256" key="6">
    <source>
        <dbReference type="SAM" id="MobiDB-lite"/>
    </source>
</evidence>
<feature type="domain" description="Chitin-binding type-2" evidence="8">
    <location>
        <begin position="91"/>
        <end position="151"/>
    </location>
</feature>
<keyword evidence="1" id="KW-0147">Chitin-binding</keyword>
<dbReference type="GO" id="GO:0008061">
    <property type="term" value="F:chitin binding"/>
    <property type="evidence" value="ECO:0007669"/>
    <property type="project" value="UniProtKB-KW"/>
</dbReference>
<dbReference type="Gene3D" id="2.170.140.10">
    <property type="entry name" value="Chitin binding domain"/>
    <property type="match status" value="1"/>
</dbReference>
<feature type="transmembrane region" description="Helical" evidence="7">
    <location>
        <begin position="6"/>
        <end position="26"/>
    </location>
</feature>
<feature type="region of interest" description="Disordered" evidence="6">
    <location>
        <begin position="278"/>
        <end position="303"/>
    </location>
</feature>
<dbReference type="InterPro" id="IPR036508">
    <property type="entry name" value="Chitin-bd_dom_sf"/>
</dbReference>
<evidence type="ECO:0000256" key="2">
    <source>
        <dbReference type="ARBA" id="ARBA00022729"/>
    </source>
</evidence>
<accession>A0AAN8XB55</accession>
<dbReference type="AlphaFoldDB" id="A0AAN8XB55"/>
<dbReference type="InterPro" id="IPR051940">
    <property type="entry name" value="Chitin_bind-dev_reg"/>
</dbReference>
<keyword evidence="3" id="KW-0677">Repeat</keyword>
<dbReference type="GO" id="GO:0005576">
    <property type="term" value="C:extracellular region"/>
    <property type="evidence" value="ECO:0007669"/>
    <property type="project" value="InterPro"/>
</dbReference>
<protein>
    <recommendedName>
        <fullName evidence="8">Chitin-binding type-2 domain-containing protein</fullName>
    </recommendedName>
</protein>
<dbReference type="PANTHER" id="PTHR23301">
    <property type="entry name" value="CHITIN BINDING PERITROPHIN-A"/>
    <property type="match status" value="1"/>
</dbReference>
<keyword evidence="7" id="KW-1133">Transmembrane helix</keyword>
<feature type="compositionally biased region" description="Low complexity" evidence="6">
    <location>
        <begin position="284"/>
        <end position="303"/>
    </location>
</feature>
<reference evidence="9 10" key="1">
    <citation type="submission" date="2023-11" db="EMBL/GenBank/DDBJ databases">
        <title>Halocaridina rubra genome assembly.</title>
        <authorList>
            <person name="Smith C."/>
        </authorList>
    </citation>
    <scope>NUCLEOTIDE SEQUENCE [LARGE SCALE GENOMIC DNA]</scope>
    <source>
        <strain evidence="9">EP-1</strain>
        <tissue evidence="9">Whole</tissue>
    </source>
</reference>